<organism evidence="6 7">
    <name type="scientific">Sphingobium lactosutens DS20</name>
    <dbReference type="NCBI Taxonomy" id="1331060"/>
    <lineage>
        <taxon>Bacteria</taxon>
        <taxon>Pseudomonadati</taxon>
        <taxon>Pseudomonadota</taxon>
        <taxon>Alphaproteobacteria</taxon>
        <taxon>Sphingomonadales</taxon>
        <taxon>Sphingomonadaceae</taxon>
        <taxon>Sphingobium</taxon>
    </lineage>
</organism>
<evidence type="ECO:0000259" key="5">
    <source>
        <dbReference type="Pfam" id="PF00171"/>
    </source>
</evidence>
<gene>
    <name evidence="6" type="ORF">RLDS_24845</name>
</gene>
<dbReference type="RefSeq" id="WP_021228414.1">
    <property type="nucleotide sequence ID" value="NZ_ATDP01000108.1"/>
</dbReference>
<accession>T0IHE6</accession>
<name>T0IHE6_9SPHN</name>
<dbReference type="PATRIC" id="fig|1331060.3.peg.4822"/>
<dbReference type="InterPro" id="IPR016161">
    <property type="entry name" value="Ald_DH/histidinol_DH"/>
</dbReference>
<dbReference type="Gene3D" id="3.40.605.10">
    <property type="entry name" value="Aldehyde Dehydrogenase, Chain A, domain 1"/>
    <property type="match status" value="1"/>
</dbReference>
<dbReference type="InterPro" id="IPR015590">
    <property type="entry name" value="Aldehyde_DH_dom"/>
</dbReference>
<comment type="caution">
    <text evidence="6">The sequence shown here is derived from an EMBL/GenBank/DDBJ whole genome shotgun (WGS) entry which is preliminary data.</text>
</comment>
<dbReference type="InterPro" id="IPR044086">
    <property type="entry name" value="LUC3-like"/>
</dbReference>
<evidence type="ECO:0000313" key="7">
    <source>
        <dbReference type="Proteomes" id="UP000015531"/>
    </source>
</evidence>
<evidence type="ECO:0000256" key="3">
    <source>
        <dbReference type="PROSITE-ProRule" id="PRU10007"/>
    </source>
</evidence>
<comment type="similarity">
    <text evidence="1 4">Belongs to the aldehyde dehydrogenase family.</text>
</comment>
<evidence type="ECO:0000256" key="1">
    <source>
        <dbReference type="ARBA" id="ARBA00009986"/>
    </source>
</evidence>
<evidence type="ECO:0000313" key="6">
    <source>
        <dbReference type="EMBL" id="EQB11125.1"/>
    </source>
</evidence>
<feature type="active site" evidence="3">
    <location>
        <position position="240"/>
    </location>
</feature>
<dbReference type="InterPro" id="IPR016162">
    <property type="entry name" value="Ald_DH_N"/>
</dbReference>
<dbReference type="EMBL" id="ATDP01000108">
    <property type="protein sequence ID" value="EQB11125.1"/>
    <property type="molecule type" value="Genomic_DNA"/>
</dbReference>
<dbReference type="GO" id="GO:0016620">
    <property type="term" value="F:oxidoreductase activity, acting on the aldehyde or oxo group of donors, NAD or NADP as acceptor"/>
    <property type="evidence" value="ECO:0007669"/>
    <property type="project" value="InterPro"/>
</dbReference>
<dbReference type="PROSITE" id="PS00687">
    <property type="entry name" value="ALDEHYDE_DEHYDR_GLU"/>
    <property type="match status" value="1"/>
</dbReference>
<dbReference type="SUPFAM" id="SSF53720">
    <property type="entry name" value="ALDH-like"/>
    <property type="match status" value="1"/>
</dbReference>
<dbReference type="AlphaFoldDB" id="T0IHE6"/>
<reference evidence="6 7" key="1">
    <citation type="journal article" date="2013" name="Genome Announc.">
        <title>Draft Genome Sequence of Sphingobium lactosutens Strain DS20T, Isolated from a Hexachlorocyclohexane Dumpsite.</title>
        <authorList>
            <person name="Kumar R."/>
            <person name="Dwivedi V."/>
            <person name="Negi V."/>
            <person name="Khurana J.P."/>
            <person name="Lal R."/>
        </authorList>
    </citation>
    <scope>NUCLEOTIDE SEQUENCE [LARGE SCALE GENOMIC DNA]</scope>
    <source>
        <strain evidence="6 7">DS20</strain>
    </source>
</reference>
<dbReference type="Gene3D" id="3.40.309.10">
    <property type="entry name" value="Aldehyde Dehydrogenase, Chain A, domain 2"/>
    <property type="match status" value="1"/>
</dbReference>
<feature type="domain" description="Aldehyde dehydrogenase" evidence="5">
    <location>
        <begin position="16"/>
        <end position="461"/>
    </location>
</feature>
<dbReference type="FunFam" id="3.40.605.10:FF:000007">
    <property type="entry name" value="NAD/NADP-dependent betaine aldehyde dehydrogenase"/>
    <property type="match status" value="1"/>
</dbReference>
<dbReference type="Pfam" id="PF00171">
    <property type="entry name" value="Aldedh"/>
    <property type="match status" value="1"/>
</dbReference>
<sequence length="468" mass="49879">MAFRLLIDGKLVEGASRLDVINPASGTVFETCACADEVQLKQAIAAAKRAFPGWASLTQAARGDCLDRLADAVQARLDEMSSLLTGEQGKPLNQSKGEIAMAVATLRYFATQDLPLQTIKDTEEGRVLEQRTPLGVVAAITPWNYPVYLLAVKVALGLVVGNTMVAKPAPSTPLTTSLFGEVAADILPPGVFNVIIDANDLGSKLTTHPDVAKISFTGSTSTGKRVMESAADTLKRVTLELGGNDAAIILDDVDVAEVARKVFTAATVNAGQICLATKRIYAPRSLYDALCDELATLAQKAVVDDGLKQGTQIGPVQNKQQYEKVLDIIEEAKTLGTVIAGGHALDRPGYFIAPTVVRDLPDSARLVREEQFGPAIPVLAYDSVDEVIERVNDSEYGLGGTIWTAATDRGLEIAMRIQSGTIWVNKPVELPFDIPLGGAKQSGIGRELGIDGMKEFTQGKIINVARHS</sequence>
<dbReference type="InterPro" id="IPR029510">
    <property type="entry name" value="Ald_DH_CS_GLU"/>
</dbReference>
<dbReference type="CDD" id="cd07106">
    <property type="entry name" value="ALDH_AldA-AAD23400"/>
    <property type="match status" value="1"/>
</dbReference>
<keyword evidence="2 4" id="KW-0560">Oxidoreductase</keyword>
<dbReference type="Proteomes" id="UP000015531">
    <property type="component" value="Unassembled WGS sequence"/>
</dbReference>
<dbReference type="OrthoDB" id="9802947at2"/>
<protein>
    <recommendedName>
        <fullName evidence="5">Aldehyde dehydrogenase domain-containing protein</fullName>
    </recommendedName>
</protein>
<evidence type="ECO:0000256" key="2">
    <source>
        <dbReference type="ARBA" id="ARBA00023002"/>
    </source>
</evidence>
<dbReference type="InterPro" id="IPR016163">
    <property type="entry name" value="Ald_DH_C"/>
</dbReference>
<dbReference type="PANTHER" id="PTHR11699">
    <property type="entry name" value="ALDEHYDE DEHYDROGENASE-RELATED"/>
    <property type="match status" value="1"/>
</dbReference>
<dbReference type="eggNOG" id="COG1012">
    <property type="taxonomic scope" value="Bacteria"/>
</dbReference>
<evidence type="ECO:0000256" key="4">
    <source>
        <dbReference type="RuleBase" id="RU003345"/>
    </source>
</evidence>
<keyword evidence="7" id="KW-1185">Reference proteome</keyword>
<proteinExistence type="inferred from homology"/>